<dbReference type="EMBL" id="WEKT01000051">
    <property type="protein sequence ID" value="MZI95304.1"/>
    <property type="molecule type" value="Genomic_DNA"/>
</dbReference>
<evidence type="ECO:0000256" key="1">
    <source>
        <dbReference type="SAM" id="SignalP"/>
    </source>
</evidence>
<dbReference type="AlphaFoldDB" id="A0A7X4RWK6"/>
<dbReference type="Proteomes" id="UP000462621">
    <property type="component" value="Unassembled WGS sequence"/>
</dbReference>
<dbReference type="SUPFAM" id="SSF159594">
    <property type="entry name" value="XCC0632-like"/>
    <property type="match status" value="1"/>
</dbReference>
<feature type="domain" description="ABC-type transport auxiliary lipoprotein component" evidence="2">
    <location>
        <begin position="40"/>
        <end position="177"/>
    </location>
</feature>
<gene>
    <name evidence="3" type="ORF">F9817_19195</name>
</gene>
<name>A0A7X4RWK6_9VIBR</name>
<feature type="chain" id="PRO_5031048801" description="ABC-type transport auxiliary lipoprotein component domain-containing protein" evidence="1">
    <location>
        <begin position="23"/>
        <end position="204"/>
    </location>
</feature>
<sequence length="204" mass="22473">MFSKKTLVTLACCVSVWGCSSAVPTANEYLMMGPSVKSFSTTYNATTVIPKVEIPLYLVGTGMVLVSDSGEVTRARQHLWAEPLDSQLQRITLARLEQRLPSANWLTPFDSQSNIQPHLLISVERFDASPSGHTLMEGHWLLRNVQGKLLECGRFKHREPLNKEGYSAMAQSLTTSWLNEVVDPIAQAVSSTPSHGALQDADCQ</sequence>
<comment type="caution">
    <text evidence="3">The sequence shown here is derived from an EMBL/GenBank/DDBJ whole genome shotgun (WGS) entry which is preliminary data.</text>
</comment>
<evidence type="ECO:0000259" key="2">
    <source>
        <dbReference type="Pfam" id="PF03886"/>
    </source>
</evidence>
<dbReference type="RefSeq" id="WP_161157783.1">
    <property type="nucleotide sequence ID" value="NZ_WEKT01000051.1"/>
</dbReference>
<organism evidence="3 4">
    <name type="scientific">Vibrio eleionomae</name>
    <dbReference type="NCBI Taxonomy" id="2653505"/>
    <lineage>
        <taxon>Bacteria</taxon>
        <taxon>Pseudomonadati</taxon>
        <taxon>Pseudomonadota</taxon>
        <taxon>Gammaproteobacteria</taxon>
        <taxon>Vibrionales</taxon>
        <taxon>Vibrionaceae</taxon>
        <taxon>Vibrio</taxon>
    </lineage>
</organism>
<dbReference type="InterPro" id="IPR005586">
    <property type="entry name" value="ABC_trans_aux"/>
</dbReference>
<proteinExistence type="predicted"/>
<protein>
    <recommendedName>
        <fullName evidence="2">ABC-type transport auxiliary lipoprotein component domain-containing protein</fullName>
    </recommendedName>
</protein>
<keyword evidence="4" id="KW-1185">Reference proteome</keyword>
<feature type="signal peptide" evidence="1">
    <location>
        <begin position="1"/>
        <end position="22"/>
    </location>
</feature>
<evidence type="ECO:0000313" key="3">
    <source>
        <dbReference type="EMBL" id="MZI95304.1"/>
    </source>
</evidence>
<accession>A0A7X4RWK6</accession>
<keyword evidence="1" id="KW-0732">Signal</keyword>
<dbReference type="Pfam" id="PF03886">
    <property type="entry name" value="ABC_trans_aux"/>
    <property type="match status" value="1"/>
</dbReference>
<dbReference type="Gene3D" id="3.40.50.10610">
    <property type="entry name" value="ABC-type transport auxiliary lipoprotein component"/>
    <property type="match status" value="1"/>
</dbReference>
<reference evidence="3 4" key="1">
    <citation type="submission" date="2019-10" db="EMBL/GenBank/DDBJ databases">
        <title>Vibrio sp. nov. isolated from a shrimp pond.</title>
        <authorList>
            <person name="Gomez-Gil B."/>
            <person name="Enciso-Ibarra J."/>
            <person name="Enciso-Ibarra K."/>
            <person name="Bolan-Mejia C."/>
        </authorList>
    </citation>
    <scope>NUCLEOTIDE SEQUENCE [LARGE SCALE GENOMIC DNA]</scope>
    <source>
        <strain evidence="3 4">CAIM 722</strain>
    </source>
</reference>
<evidence type="ECO:0000313" key="4">
    <source>
        <dbReference type="Proteomes" id="UP000462621"/>
    </source>
</evidence>